<gene>
    <name evidence="2" type="ORF">B0T15DRAFT_533134</name>
</gene>
<dbReference type="AlphaFoldDB" id="A0AAJ0GT72"/>
<dbReference type="InterPro" id="IPR046670">
    <property type="entry name" value="DUF6540"/>
</dbReference>
<proteinExistence type="predicted"/>
<name>A0AAJ0GT72_9PEZI</name>
<organism evidence="2 3">
    <name type="scientific">Chaetomium strumarium</name>
    <dbReference type="NCBI Taxonomy" id="1170767"/>
    <lineage>
        <taxon>Eukaryota</taxon>
        <taxon>Fungi</taxon>
        <taxon>Dikarya</taxon>
        <taxon>Ascomycota</taxon>
        <taxon>Pezizomycotina</taxon>
        <taxon>Sordariomycetes</taxon>
        <taxon>Sordariomycetidae</taxon>
        <taxon>Sordariales</taxon>
        <taxon>Chaetomiaceae</taxon>
        <taxon>Chaetomium</taxon>
    </lineage>
</organism>
<dbReference type="RefSeq" id="XP_062721474.1">
    <property type="nucleotide sequence ID" value="XM_062869345.1"/>
</dbReference>
<reference evidence="2" key="2">
    <citation type="submission" date="2023-06" db="EMBL/GenBank/DDBJ databases">
        <authorList>
            <consortium name="Lawrence Berkeley National Laboratory"/>
            <person name="Mondo S.J."/>
            <person name="Hensen N."/>
            <person name="Bonometti L."/>
            <person name="Westerberg I."/>
            <person name="Brannstrom I.O."/>
            <person name="Guillou S."/>
            <person name="Cros-Aarteil S."/>
            <person name="Calhoun S."/>
            <person name="Haridas S."/>
            <person name="Kuo A."/>
            <person name="Pangilinan J."/>
            <person name="Riley R."/>
            <person name="Labutti K."/>
            <person name="Andreopoulos B."/>
            <person name="Lipzen A."/>
            <person name="Chen C."/>
            <person name="Yanf M."/>
            <person name="Daum C."/>
            <person name="Ng V."/>
            <person name="Clum A."/>
            <person name="Steindorff A."/>
            <person name="Ohm R."/>
            <person name="Martin F."/>
            <person name="Silar P."/>
            <person name="Natvig D."/>
            <person name="Lalanne C."/>
            <person name="Gautier V."/>
            <person name="Ament-Velasquez S.L."/>
            <person name="Kruys A."/>
            <person name="Hutchinson M.I."/>
            <person name="Powell A.J."/>
            <person name="Barry K."/>
            <person name="Miller A.N."/>
            <person name="Grigoriev I.V."/>
            <person name="Debuchy R."/>
            <person name="Gladieux P."/>
            <person name="Thoren M.H."/>
            <person name="Johannesson H."/>
        </authorList>
    </citation>
    <scope>NUCLEOTIDE SEQUENCE</scope>
    <source>
        <strain evidence="2">CBS 333.67</strain>
    </source>
</reference>
<dbReference type="EMBL" id="JAUDZG010000004">
    <property type="protein sequence ID" value="KAK3305694.1"/>
    <property type="molecule type" value="Genomic_DNA"/>
</dbReference>
<feature type="compositionally biased region" description="Low complexity" evidence="1">
    <location>
        <begin position="102"/>
        <end position="118"/>
    </location>
</feature>
<dbReference type="Proteomes" id="UP001273166">
    <property type="component" value="Unassembled WGS sequence"/>
</dbReference>
<dbReference type="GeneID" id="87888174"/>
<evidence type="ECO:0000313" key="3">
    <source>
        <dbReference type="Proteomes" id="UP001273166"/>
    </source>
</evidence>
<reference evidence="2" key="1">
    <citation type="journal article" date="2023" name="Mol. Phylogenet. Evol.">
        <title>Genome-scale phylogeny and comparative genomics of the fungal order Sordariales.</title>
        <authorList>
            <person name="Hensen N."/>
            <person name="Bonometti L."/>
            <person name="Westerberg I."/>
            <person name="Brannstrom I.O."/>
            <person name="Guillou S."/>
            <person name="Cros-Aarteil S."/>
            <person name="Calhoun S."/>
            <person name="Haridas S."/>
            <person name="Kuo A."/>
            <person name="Mondo S."/>
            <person name="Pangilinan J."/>
            <person name="Riley R."/>
            <person name="LaButti K."/>
            <person name="Andreopoulos B."/>
            <person name="Lipzen A."/>
            <person name="Chen C."/>
            <person name="Yan M."/>
            <person name="Daum C."/>
            <person name="Ng V."/>
            <person name="Clum A."/>
            <person name="Steindorff A."/>
            <person name="Ohm R.A."/>
            <person name="Martin F."/>
            <person name="Silar P."/>
            <person name="Natvig D.O."/>
            <person name="Lalanne C."/>
            <person name="Gautier V."/>
            <person name="Ament-Velasquez S.L."/>
            <person name="Kruys A."/>
            <person name="Hutchinson M.I."/>
            <person name="Powell A.J."/>
            <person name="Barry K."/>
            <person name="Miller A.N."/>
            <person name="Grigoriev I.V."/>
            <person name="Debuchy R."/>
            <person name="Gladieux P."/>
            <person name="Hiltunen Thoren M."/>
            <person name="Johannesson H."/>
        </authorList>
    </citation>
    <scope>NUCLEOTIDE SEQUENCE</scope>
    <source>
        <strain evidence="2">CBS 333.67</strain>
    </source>
</reference>
<feature type="region of interest" description="Disordered" evidence="1">
    <location>
        <begin position="92"/>
        <end position="118"/>
    </location>
</feature>
<dbReference type="Pfam" id="PF20174">
    <property type="entry name" value="DUF6540"/>
    <property type="match status" value="1"/>
</dbReference>
<evidence type="ECO:0000313" key="2">
    <source>
        <dbReference type="EMBL" id="KAK3305694.1"/>
    </source>
</evidence>
<keyword evidence="3" id="KW-1185">Reference proteome</keyword>
<evidence type="ECO:0000256" key="1">
    <source>
        <dbReference type="SAM" id="MobiDB-lite"/>
    </source>
</evidence>
<protein>
    <submittedName>
        <fullName evidence="2">Uncharacterized protein</fullName>
    </submittedName>
</protein>
<comment type="caution">
    <text evidence="2">The sequence shown here is derived from an EMBL/GenBank/DDBJ whole genome shotgun (WGS) entry which is preliminary data.</text>
</comment>
<accession>A0AAJ0GT72</accession>
<sequence>MRYNPKPVHPPRELVSLQAMKEISYVPASLYDQVHSVCSSIPPPAKQYHGPKLLVPKSQLRRCQEWTREAVHEPRAQGILQGSERSWATRAQLKQRLGGRQKSSSSKGDPKASSSQPK</sequence>